<dbReference type="InterPro" id="IPR004839">
    <property type="entry name" value="Aminotransferase_I/II_large"/>
</dbReference>
<dbReference type="InterPro" id="IPR000524">
    <property type="entry name" value="Tscrpt_reg_HTH_GntR"/>
</dbReference>
<dbReference type="CDD" id="cd00609">
    <property type="entry name" value="AAT_like"/>
    <property type="match status" value="1"/>
</dbReference>
<evidence type="ECO:0000256" key="1">
    <source>
        <dbReference type="ARBA" id="ARBA00005384"/>
    </source>
</evidence>
<comment type="caution">
    <text evidence="7">The sequence shown here is derived from an EMBL/GenBank/DDBJ whole genome shotgun (WGS) entry which is preliminary data.</text>
</comment>
<dbReference type="Gene3D" id="1.10.10.10">
    <property type="entry name" value="Winged helix-like DNA-binding domain superfamily/Winged helix DNA-binding domain"/>
    <property type="match status" value="1"/>
</dbReference>
<dbReference type="InterPro" id="IPR051446">
    <property type="entry name" value="HTH_trans_reg/aminotransferase"/>
</dbReference>
<proteinExistence type="inferred from homology"/>
<evidence type="ECO:0000256" key="3">
    <source>
        <dbReference type="ARBA" id="ARBA00023015"/>
    </source>
</evidence>
<evidence type="ECO:0000256" key="2">
    <source>
        <dbReference type="ARBA" id="ARBA00022898"/>
    </source>
</evidence>
<evidence type="ECO:0000256" key="4">
    <source>
        <dbReference type="ARBA" id="ARBA00023125"/>
    </source>
</evidence>
<feature type="domain" description="HTH gntR-type" evidence="6">
    <location>
        <begin position="16"/>
        <end position="84"/>
    </location>
</feature>
<organism evidence="7 8">
    <name type="scientific">Brevibacterium samyangense</name>
    <dbReference type="NCBI Taxonomy" id="366888"/>
    <lineage>
        <taxon>Bacteria</taxon>
        <taxon>Bacillati</taxon>
        <taxon>Actinomycetota</taxon>
        <taxon>Actinomycetes</taxon>
        <taxon>Micrococcales</taxon>
        <taxon>Brevibacteriaceae</taxon>
        <taxon>Brevibacterium</taxon>
    </lineage>
</organism>
<dbReference type="Proteomes" id="UP001500755">
    <property type="component" value="Unassembled WGS sequence"/>
</dbReference>
<accession>A0ABP5EME5</accession>
<dbReference type="InterPro" id="IPR036388">
    <property type="entry name" value="WH-like_DNA-bd_sf"/>
</dbReference>
<dbReference type="RefSeq" id="WP_344307258.1">
    <property type="nucleotide sequence ID" value="NZ_BAAANO010000008.1"/>
</dbReference>
<dbReference type="InterPro" id="IPR036390">
    <property type="entry name" value="WH_DNA-bd_sf"/>
</dbReference>
<evidence type="ECO:0000313" key="8">
    <source>
        <dbReference type="Proteomes" id="UP001500755"/>
    </source>
</evidence>
<dbReference type="Pfam" id="PF00155">
    <property type="entry name" value="Aminotran_1_2"/>
    <property type="match status" value="1"/>
</dbReference>
<dbReference type="SUPFAM" id="SSF46785">
    <property type="entry name" value="Winged helix' DNA-binding domain"/>
    <property type="match status" value="1"/>
</dbReference>
<dbReference type="PANTHER" id="PTHR46577:SF1">
    <property type="entry name" value="HTH-TYPE TRANSCRIPTIONAL REGULATORY PROTEIN GABR"/>
    <property type="match status" value="1"/>
</dbReference>
<dbReference type="SUPFAM" id="SSF53383">
    <property type="entry name" value="PLP-dependent transferases"/>
    <property type="match status" value="1"/>
</dbReference>
<keyword evidence="5" id="KW-0804">Transcription</keyword>
<dbReference type="InterPro" id="IPR015421">
    <property type="entry name" value="PyrdxlP-dep_Trfase_major"/>
</dbReference>
<sequence>MSLRDLHLDLDRDAVLPLPAQIAAAVRAAVRAGTLVPGDRLPGSRTLADHLGLARGTVETAYEQLRTEGYLVSRPRGGTYLDPDLPASALRALPDPGHVAPARTGPPVRIDLRPGAGSRPITAESRFRAAWRAALDLPSDTADPNGIPRLRWAISEHLRLMRGITVDPDHILVTGGSRDGLALALRALASPAQTLTVAVEDPGFPGLRRTLDEVTVLPVPVDEHGMSVEALDALAAAGERISALLLTPNHQFPHGTTMPAGRRAALLAWARTHGTVVLEDDYDSEARYAGPLVPPMWESAPDTVVHIGTFSTVLTREVSTGYVVATGHLGARMRRLRAASGAATPLLVQKAVAEYLASGGLRARIARGRRRMRAAERVAAGFRDLPGLVEAGRSLVVEMPAERARAVRAALAESGVRVGDLSEGWSGRARRHGIVIAHPAAEPAELRTVLERLRALLTG</sequence>
<protein>
    <recommendedName>
        <fullName evidence="6">HTH gntR-type domain-containing protein</fullName>
    </recommendedName>
</protein>
<comment type="similarity">
    <text evidence="1">In the C-terminal section; belongs to the class-I pyridoxal-phosphate-dependent aminotransferase family.</text>
</comment>
<keyword evidence="4" id="KW-0238">DNA-binding</keyword>
<dbReference type="SMART" id="SM00345">
    <property type="entry name" value="HTH_GNTR"/>
    <property type="match status" value="1"/>
</dbReference>
<evidence type="ECO:0000259" key="6">
    <source>
        <dbReference type="PROSITE" id="PS50949"/>
    </source>
</evidence>
<keyword evidence="2" id="KW-0663">Pyridoxal phosphate</keyword>
<dbReference type="EMBL" id="BAAANO010000008">
    <property type="protein sequence ID" value="GAA2002137.1"/>
    <property type="molecule type" value="Genomic_DNA"/>
</dbReference>
<name>A0ABP5EME5_9MICO</name>
<keyword evidence="3" id="KW-0805">Transcription regulation</keyword>
<dbReference type="Gene3D" id="3.40.640.10">
    <property type="entry name" value="Type I PLP-dependent aspartate aminotransferase-like (Major domain)"/>
    <property type="match status" value="1"/>
</dbReference>
<evidence type="ECO:0000313" key="7">
    <source>
        <dbReference type="EMBL" id="GAA2002137.1"/>
    </source>
</evidence>
<dbReference type="InterPro" id="IPR015424">
    <property type="entry name" value="PyrdxlP-dep_Trfase"/>
</dbReference>
<gene>
    <name evidence="7" type="ORF">GCM10009755_08370</name>
</gene>
<evidence type="ECO:0000256" key="5">
    <source>
        <dbReference type="ARBA" id="ARBA00023163"/>
    </source>
</evidence>
<dbReference type="PANTHER" id="PTHR46577">
    <property type="entry name" value="HTH-TYPE TRANSCRIPTIONAL REGULATORY PROTEIN GABR"/>
    <property type="match status" value="1"/>
</dbReference>
<dbReference type="PROSITE" id="PS50949">
    <property type="entry name" value="HTH_GNTR"/>
    <property type="match status" value="1"/>
</dbReference>
<dbReference type="CDD" id="cd07377">
    <property type="entry name" value="WHTH_GntR"/>
    <property type="match status" value="1"/>
</dbReference>
<reference evidence="8" key="1">
    <citation type="journal article" date="2019" name="Int. J. Syst. Evol. Microbiol.">
        <title>The Global Catalogue of Microorganisms (GCM) 10K type strain sequencing project: providing services to taxonomists for standard genome sequencing and annotation.</title>
        <authorList>
            <consortium name="The Broad Institute Genomics Platform"/>
            <consortium name="The Broad Institute Genome Sequencing Center for Infectious Disease"/>
            <person name="Wu L."/>
            <person name="Ma J."/>
        </authorList>
    </citation>
    <scope>NUCLEOTIDE SEQUENCE [LARGE SCALE GENOMIC DNA]</scope>
    <source>
        <strain evidence="8">JCM 14546</strain>
    </source>
</reference>
<dbReference type="Pfam" id="PF00392">
    <property type="entry name" value="GntR"/>
    <property type="match status" value="1"/>
</dbReference>
<keyword evidence="8" id="KW-1185">Reference proteome</keyword>
<dbReference type="PRINTS" id="PR00035">
    <property type="entry name" value="HTHGNTR"/>
</dbReference>